<dbReference type="Proteomes" id="UP000053593">
    <property type="component" value="Unassembled WGS sequence"/>
</dbReference>
<name>A0A0D0D2H5_9AGAR</name>
<keyword evidence="3" id="KW-1185">Reference proteome</keyword>
<reference evidence="2 3" key="1">
    <citation type="submission" date="2014-04" db="EMBL/GenBank/DDBJ databases">
        <title>Evolutionary Origins and Diversification of the Mycorrhizal Mutualists.</title>
        <authorList>
            <consortium name="DOE Joint Genome Institute"/>
            <consortium name="Mycorrhizal Genomics Consortium"/>
            <person name="Kohler A."/>
            <person name="Kuo A."/>
            <person name="Nagy L.G."/>
            <person name="Floudas D."/>
            <person name="Copeland A."/>
            <person name="Barry K.W."/>
            <person name="Cichocki N."/>
            <person name="Veneault-Fourrey C."/>
            <person name="LaButti K."/>
            <person name="Lindquist E.A."/>
            <person name="Lipzen A."/>
            <person name="Lundell T."/>
            <person name="Morin E."/>
            <person name="Murat C."/>
            <person name="Riley R."/>
            <person name="Ohm R."/>
            <person name="Sun H."/>
            <person name="Tunlid A."/>
            <person name="Henrissat B."/>
            <person name="Grigoriev I.V."/>
            <person name="Hibbett D.S."/>
            <person name="Martin F."/>
        </authorList>
    </citation>
    <scope>NUCLEOTIDE SEQUENCE [LARGE SCALE GENOMIC DNA]</scope>
    <source>
        <strain evidence="2 3">FD-317 M1</strain>
    </source>
</reference>
<evidence type="ECO:0000313" key="2">
    <source>
        <dbReference type="EMBL" id="KIK63413.1"/>
    </source>
</evidence>
<dbReference type="HOGENOM" id="CLU_858030_0_0_1"/>
<proteinExistence type="predicted"/>
<dbReference type="AlphaFoldDB" id="A0A0D0D2H5"/>
<dbReference type="InterPro" id="IPR001810">
    <property type="entry name" value="F-box_dom"/>
</dbReference>
<gene>
    <name evidence="2" type="ORF">GYMLUDRAFT_57622</name>
</gene>
<feature type="domain" description="F-box" evidence="1">
    <location>
        <begin position="8"/>
        <end position="32"/>
    </location>
</feature>
<sequence length="329" mass="37960">MLLQKSYECIVQYLDNKDLCALRCCSKYYQSFMQDYEARAYNVESFIQKFLELSEYLWFRRHQECLGTLVSGSFVKTFINRGLAGDYIDVFSYLMFSIELVQWLLRIGYTYEGSDTLEEAIRSVEVQFVGSGRPSVQERMWLLSRRSLSGGNRFSHIIVIGCWDSPLADILLYCPSMDRLNIMTHSCIYALYPLAAIGRSRSLPIRPYKYHREAKCIRESIRDAAKKGMKSPLPSTKTGSSFNDALSFLSPRLFSDKFTWILKLRNGATDLLDILSLNSFRVTYGANWITLAFHLYMPPGDAFHHCVSYDVYADLLNSSNELRAGDLFW</sequence>
<protein>
    <submittedName>
        <fullName evidence="2">Unplaced genomic scaffold GYMLUscaffold_16, whole genome shotgun sequence</fullName>
    </submittedName>
</protein>
<dbReference type="Pfam" id="PF00646">
    <property type="entry name" value="F-box"/>
    <property type="match status" value="1"/>
</dbReference>
<organism evidence="2 3">
    <name type="scientific">Collybiopsis luxurians FD-317 M1</name>
    <dbReference type="NCBI Taxonomy" id="944289"/>
    <lineage>
        <taxon>Eukaryota</taxon>
        <taxon>Fungi</taxon>
        <taxon>Dikarya</taxon>
        <taxon>Basidiomycota</taxon>
        <taxon>Agaricomycotina</taxon>
        <taxon>Agaricomycetes</taxon>
        <taxon>Agaricomycetidae</taxon>
        <taxon>Agaricales</taxon>
        <taxon>Marasmiineae</taxon>
        <taxon>Omphalotaceae</taxon>
        <taxon>Collybiopsis</taxon>
        <taxon>Collybiopsis luxurians</taxon>
    </lineage>
</organism>
<evidence type="ECO:0000259" key="1">
    <source>
        <dbReference type="Pfam" id="PF00646"/>
    </source>
</evidence>
<dbReference type="EMBL" id="KN834764">
    <property type="protein sequence ID" value="KIK63413.1"/>
    <property type="molecule type" value="Genomic_DNA"/>
</dbReference>
<evidence type="ECO:0000313" key="3">
    <source>
        <dbReference type="Proteomes" id="UP000053593"/>
    </source>
</evidence>
<accession>A0A0D0D2H5</accession>